<dbReference type="Proteomes" id="UP000030701">
    <property type="component" value="Unassembled WGS sequence"/>
</dbReference>
<name>X0LTU9_FUSOX</name>
<dbReference type="EMBL" id="JH657935">
    <property type="protein sequence ID" value="EXM24647.1"/>
    <property type="molecule type" value="Genomic_DNA"/>
</dbReference>
<evidence type="ECO:0000256" key="5">
    <source>
        <dbReference type="ARBA" id="ARBA00023136"/>
    </source>
</evidence>
<dbReference type="HOGENOM" id="CLU_605561_0_0_1"/>
<protein>
    <recommendedName>
        <fullName evidence="9">Major facilitator superfamily (MFS) profile domain-containing protein</fullName>
    </recommendedName>
</protein>
<evidence type="ECO:0000256" key="6">
    <source>
        <dbReference type="SAM" id="MobiDB-lite"/>
    </source>
</evidence>
<proteinExistence type="predicted"/>
<dbReference type="InterPro" id="IPR036259">
    <property type="entry name" value="MFS_trans_sf"/>
</dbReference>
<dbReference type="AlphaFoldDB" id="X0LTU9"/>
<evidence type="ECO:0000256" key="3">
    <source>
        <dbReference type="ARBA" id="ARBA00022692"/>
    </source>
</evidence>
<dbReference type="GO" id="GO:0016020">
    <property type="term" value="C:membrane"/>
    <property type="evidence" value="ECO:0007669"/>
    <property type="project" value="UniProtKB-SubCell"/>
</dbReference>
<comment type="subcellular location">
    <subcellularLocation>
        <location evidence="1">Membrane</location>
        <topology evidence="1">Multi-pass membrane protein</topology>
    </subcellularLocation>
</comment>
<evidence type="ECO:0008006" key="9">
    <source>
        <dbReference type="Google" id="ProtNLM"/>
    </source>
</evidence>
<dbReference type="OrthoDB" id="2962993at2759"/>
<dbReference type="GO" id="GO:0022857">
    <property type="term" value="F:transmembrane transporter activity"/>
    <property type="evidence" value="ECO:0007669"/>
    <property type="project" value="TreeGrafter"/>
</dbReference>
<keyword evidence="3 7" id="KW-0812">Transmembrane</keyword>
<feature type="transmembrane region" description="Helical" evidence="7">
    <location>
        <begin position="38"/>
        <end position="57"/>
    </location>
</feature>
<feature type="transmembrane region" description="Helical" evidence="7">
    <location>
        <begin position="224"/>
        <end position="242"/>
    </location>
</feature>
<feature type="transmembrane region" description="Helical" evidence="7">
    <location>
        <begin position="289"/>
        <end position="311"/>
    </location>
</feature>
<keyword evidence="2" id="KW-0813">Transport</keyword>
<dbReference type="PANTHER" id="PTHR43791">
    <property type="entry name" value="PERMEASE-RELATED"/>
    <property type="match status" value="1"/>
</dbReference>
<dbReference type="SUPFAM" id="SSF103473">
    <property type="entry name" value="MFS general substrate transporter"/>
    <property type="match status" value="1"/>
</dbReference>
<evidence type="ECO:0000256" key="2">
    <source>
        <dbReference type="ARBA" id="ARBA00022448"/>
    </source>
</evidence>
<dbReference type="PANTHER" id="PTHR43791:SF54">
    <property type="entry name" value="MAJOR FACILITATOR SUPERFAMILY (MFS) PROFILE DOMAIN-CONTAINING PROTEIN-RELATED"/>
    <property type="match status" value="1"/>
</dbReference>
<feature type="transmembrane region" description="Helical" evidence="7">
    <location>
        <begin position="6"/>
        <end position="26"/>
    </location>
</feature>
<gene>
    <name evidence="8" type="ORF">FOTG_08150</name>
</gene>
<evidence type="ECO:0000256" key="1">
    <source>
        <dbReference type="ARBA" id="ARBA00004141"/>
    </source>
</evidence>
<reference evidence="8" key="1">
    <citation type="submission" date="2011-11" db="EMBL/GenBank/DDBJ databases">
        <title>The Genome Sequence of Fusarium oxysporum Cotton.</title>
        <authorList>
            <consortium name="The Broad Institute Genome Sequencing Platform"/>
            <person name="Ma L.-J."/>
            <person name="Gale L.R."/>
            <person name="Schwartz D.C."/>
            <person name="Zhou S."/>
            <person name="Corby-Kistler H."/>
            <person name="Young S.K."/>
            <person name="Zeng Q."/>
            <person name="Gargeya S."/>
            <person name="Fitzgerald M."/>
            <person name="Haas B."/>
            <person name="Abouelleil A."/>
            <person name="Alvarado L."/>
            <person name="Arachchi H.M."/>
            <person name="Berlin A."/>
            <person name="Brown A."/>
            <person name="Chapman S.B."/>
            <person name="Chen Z."/>
            <person name="Dunbar C."/>
            <person name="Freedman E."/>
            <person name="Gearin G."/>
            <person name="Goldberg J."/>
            <person name="Griggs A."/>
            <person name="Gujja S."/>
            <person name="Heiman D."/>
            <person name="Howarth C."/>
            <person name="Larson L."/>
            <person name="Lui A."/>
            <person name="MacDonald P.J.P."/>
            <person name="Montmayeur A."/>
            <person name="Murphy C."/>
            <person name="Neiman D."/>
            <person name="Pearson M."/>
            <person name="Priest M."/>
            <person name="Roberts A."/>
            <person name="Saif S."/>
            <person name="Shea T."/>
            <person name="Shenoy N."/>
            <person name="Sisk P."/>
            <person name="Stolte C."/>
            <person name="Sykes S."/>
            <person name="Wortman J."/>
            <person name="Nusbaum C."/>
            <person name="Birren B."/>
        </authorList>
    </citation>
    <scope>NUCLEOTIDE SEQUENCE [LARGE SCALE GENOMIC DNA]</scope>
    <source>
        <strain evidence="8">25433</strain>
    </source>
</reference>
<evidence type="ECO:0000256" key="7">
    <source>
        <dbReference type="SAM" id="Phobius"/>
    </source>
</evidence>
<organism evidence="8">
    <name type="scientific">Fusarium oxysporum f. sp. vasinfectum 25433</name>
    <dbReference type="NCBI Taxonomy" id="1089449"/>
    <lineage>
        <taxon>Eukaryota</taxon>
        <taxon>Fungi</taxon>
        <taxon>Dikarya</taxon>
        <taxon>Ascomycota</taxon>
        <taxon>Pezizomycotina</taxon>
        <taxon>Sordariomycetes</taxon>
        <taxon>Hypocreomycetidae</taxon>
        <taxon>Hypocreales</taxon>
        <taxon>Nectriaceae</taxon>
        <taxon>Fusarium</taxon>
        <taxon>Fusarium oxysporum species complex</taxon>
    </lineage>
</organism>
<feature type="region of interest" description="Disordered" evidence="6">
    <location>
        <begin position="408"/>
        <end position="431"/>
    </location>
</feature>
<accession>X0LTU9</accession>
<evidence type="ECO:0000256" key="4">
    <source>
        <dbReference type="ARBA" id="ARBA00022989"/>
    </source>
</evidence>
<keyword evidence="5 7" id="KW-0472">Membrane</keyword>
<sequence>MQNNRAGWTEFRVCIFLGYSFILNYWYSPAEIHSRITIFYCGASVAGAFTGLLAYGIGHLDCTWGFRGWRFIYCIEGTYTDGYKVRIDVITFFSHITKWVTPEEKKLLILRNRYAAGGETGIAEKEEFSWRAAKDAFTVLNGVHSLYYCLQLLVHSTHHAGNNSGLLQGTLTANIIRVLATWVMLPLMLRLRQPQLTSLRISSLYSRVGQRIVTSNGSYIKSSYTFSLVFGVFLTTAGLYPTSPAVTAWIALNCAGSIKCAVGIGAMISFSQLVGIVSSNIYIAGQAPTYPVGFGISLGMLVICGIIWPLLSSHAGIEDEVTITSDTGKDGFGHHTVETSAAEAFLAKVNQLRHDTTFSATSNPSPIEQGFANDSAKSSLLSSSYDYFRLTFDTSPLGETFVNYHLGPTANQLDGEDPHQEQDAVITPPPPPGKAFFEQALVLLKLPLKNQA</sequence>
<reference evidence="8" key="2">
    <citation type="submission" date="2012-05" db="EMBL/GenBank/DDBJ databases">
        <title>The Genome Annotation of Fusarium oxysporum Cotton.</title>
        <authorList>
            <consortium name="The Broad Institute Genomics Platform"/>
            <person name="Ma L.-J."/>
            <person name="Corby-Kistler H."/>
            <person name="Broz K."/>
            <person name="Gale L.R."/>
            <person name="Jonkers W."/>
            <person name="O'Donnell K."/>
            <person name="Ploetz R."/>
            <person name="Steinberg C."/>
            <person name="Schwartz D.C."/>
            <person name="VanEtten H."/>
            <person name="Zhou S."/>
            <person name="Young S.K."/>
            <person name="Zeng Q."/>
            <person name="Gargeya S."/>
            <person name="Fitzgerald M."/>
            <person name="Abouelleil A."/>
            <person name="Alvarado L."/>
            <person name="Chapman S.B."/>
            <person name="Gainer-Dewar J."/>
            <person name="Goldberg J."/>
            <person name="Griggs A."/>
            <person name="Gujja S."/>
            <person name="Hansen M."/>
            <person name="Howarth C."/>
            <person name="Imamovic A."/>
            <person name="Ireland A."/>
            <person name="Larimer J."/>
            <person name="McCowan C."/>
            <person name="Murphy C."/>
            <person name="Pearson M."/>
            <person name="Poon T.W."/>
            <person name="Priest M."/>
            <person name="Roberts A."/>
            <person name="Saif S."/>
            <person name="Shea T."/>
            <person name="Sykes S."/>
            <person name="Wortman J."/>
            <person name="Nusbaum C."/>
            <person name="Birren B."/>
        </authorList>
    </citation>
    <scope>NUCLEOTIDE SEQUENCE</scope>
    <source>
        <strain evidence="8">25433</strain>
    </source>
</reference>
<evidence type="ECO:0000313" key="8">
    <source>
        <dbReference type="EMBL" id="EXM24647.1"/>
    </source>
</evidence>
<feature type="transmembrane region" description="Helical" evidence="7">
    <location>
        <begin position="248"/>
        <end position="277"/>
    </location>
</feature>
<keyword evidence="4 7" id="KW-1133">Transmembrane helix</keyword>